<dbReference type="STRING" id="1458985.BJP34_22710"/>
<protein>
    <submittedName>
        <fullName evidence="2">Phosphoribosyltransferase</fullName>
    </submittedName>
</protein>
<dbReference type="GO" id="GO:0016757">
    <property type="term" value="F:glycosyltransferase activity"/>
    <property type="evidence" value="ECO:0007669"/>
    <property type="project" value="UniProtKB-KW"/>
</dbReference>
<reference evidence="3" key="1">
    <citation type="submission" date="2016-10" db="EMBL/GenBank/DDBJ databases">
        <title>Comparative genomics uncovers the prolific and rare metabolic potential of the cyanobacterial genus Moorea.</title>
        <authorList>
            <person name="Leao T."/>
            <person name="Castelao G."/>
            <person name="Korobeynikov A."/>
            <person name="Monroe E.A."/>
            <person name="Podell S."/>
            <person name="Glukhov E."/>
            <person name="Allen E."/>
            <person name="Gerwick W.H."/>
            <person name="Gerwick L."/>
        </authorList>
    </citation>
    <scope>NUCLEOTIDE SEQUENCE [LARGE SCALE GENOMIC DNA]</scope>
    <source>
        <strain evidence="3">PAL-8-15-08-1</strain>
    </source>
</reference>
<dbReference type="InterPro" id="IPR029057">
    <property type="entry name" value="PRTase-like"/>
</dbReference>
<dbReference type="PANTHER" id="PTHR47505:SF1">
    <property type="entry name" value="DNA UTILIZATION PROTEIN YHGH"/>
    <property type="match status" value="1"/>
</dbReference>
<comment type="similarity">
    <text evidence="1">Belongs to the ComF/GntX family.</text>
</comment>
<sequence length="229" mass="25522">MLQGIETLKKGLLSLFLKSNCPLCERPATDELCDYCEQQLLRCQLDKNQFLCNQNLPLFVWGNYGGPLKRVLAALKYENQPQLAHPLGHWLGKAWLKASATRSQNQKLIVVPIPMHPTKQQQRGYNQAELIARSFCELTGYKQAPLGLERVRATQPQFGLSVQERAQNLADAFIIGKHFLRHHSTSPVLILDDIYTSGATVNSATKTLTNHGISVYGSVAIATSRPSVK</sequence>
<organism evidence="2 3">
    <name type="scientific">Moorena producens PAL-8-15-08-1</name>
    <dbReference type="NCBI Taxonomy" id="1458985"/>
    <lineage>
        <taxon>Bacteria</taxon>
        <taxon>Bacillati</taxon>
        <taxon>Cyanobacteriota</taxon>
        <taxon>Cyanophyceae</taxon>
        <taxon>Coleofasciculales</taxon>
        <taxon>Coleofasciculaceae</taxon>
        <taxon>Moorena</taxon>
    </lineage>
</organism>
<dbReference type="SUPFAM" id="SSF53271">
    <property type="entry name" value="PRTase-like"/>
    <property type="match status" value="1"/>
</dbReference>
<accession>A0A1D8TWF9</accession>
<dbReference type="CDD" id="cd06223">
    <property type="entry name" value="PRTases_typeI"/>
    <property type="match status" value="1"/>
</dbReference>
<dbReference type="Gene3D" id="3.40.50.2020">
    <property type="match status" value="1"/>
</dbReference>
<keyword evidence="2" id="KW-0328">Glycosyltransferase</keyword>
<dbReference type="PANTHER" id="PTHR47505">
    <property type="entry name" value="DNA UTILIZATION PROTEIN YHGH"/>
    <property type="match status" value="1"/>
</dbReference>
<proteinExistence type="inferred from homology"/>
<name>A0A1D8TWF9_9CYAN</name>
<evidence type="ECO:0000313" key="3">
    <source>
        <dbReference type="Proteomes" id="UP000177870"/>
    </source>
</evidence>
<evidence type="ECO:0000256" key="1">
    <source>
        <dbReference type="ARBA" id="ARBA00008007"/>
    </source>
</evidence>
<dbReference type="RefSeq" id="WP_070394305.1">
    <property type="nucleotide sequence ID" value="NZ_CP017599.1"/>
</dbReference>
<dbReference type="Proteomes" id="UP000177870">
    <property type="component" value="Chromosome"/>
</dbReference>
<dbReference type="OrthoDB" id="9779910at2"/>
<dbReference type="EMBL" id="CP017599">
    <property type="protein sequence ID" value="AOX01873.1"/>
    <property type="molecule type" value="Genomic_DNA"/>
</dbReference>
<dbReference type="InterPro" id="IPR000836">
    <property type="entry name" value="PRTase_dom"/>
</dbReference>
<gene>
    <name evidence="2" type="ORF">BJP34_22710</name>
</gene>
<dbReference type="KEGG" id="mpro:BJP34_22710"/>
<evidence type="ECO:0000313" key="2">
    <source>
        <dbReference type="EMBL" id="AOX01873.1"/>
    </source>
</evidence>
<keyword evidence="2" id="KW-0808">Transferase</keyword>
<dbReference type="AlphaFoldDB" id="A0A1D8TWF9"/>
<dbReference type="InterPro" id="IPR051910">
    <property type="entry name" value="ComF/GntX_DNA_util-trans"/>
</dbReference>